<proteinExistence type="predicted"/>
<evidence type="ECO:0000313" key="3">
    <source>
        <dbReference type="Proteomes" id="UP000682733"/>
    </source>
</evidence>
<sequence length="467" mass="54508">MSKPPLLWQLFINRLAKVVKQRFLIVLCCFIFIASVLRLQNLNSHSHSHSHSTQIEQTQLTSHEEKSDLSNCDWSDHDFLLKYERQEPLVGDVRRARPTLTRLKTLFSILMAHEDKFRPIFDQFGVFRFNDIHTFKPFANDTSILNKILCLFHKYISVSNNGHVDIRPRLLTYLEQVSMYLSDGFKHYKIQWNSTKSKDYRKPVVVIAANGRFYDTLQASMRTIHTFLIGYHIVVYDLGFAPDQNQLIKENCERNGSQCTVIQFPFDIVRKQSPHIQTLDNFAWKPLVVQDALKRYGAVIYGDTSVRYKTNNFDHLLIDNVVRGFSCRELPGHYLPCYTLSNLFTWFNESSSTFDDVYVAEAGFLFVQDNFLSRLVMKTWITCALDATCLIPNNAKTYCKNTNLTHSTHRYDQSAMVTVLTFFFYQSQRIADKSDPAPYDMFSSIQQQIAEVRRFEGDLSYFTRKIK</sequence>
<dbReference type="Proteomes" id="UP000677228">
    <property type="component" value="Unassembled WGS sequence"/>
</dbReference>
<dbReference type="PANTHER" id="PTHR31389:SF4">
    <property type="entry name" value="LD39211P"/>
    <property type="match status" value="1"/>
</dbReference>
<dbReference type="AlphaFoldDB" id="A0A8S2HMX5"/>
<evidence type="ECO:0000313" key="1">
    <source>
        <dbReference type="EMBL" id="CAF0880481.1"/>
    </source>
</evidence>
<dbReference type="PANTHER" id="PTHR31389">
    <property type="entry name" value="LD39211P"/>
    <property type="match status" value="1"/>
</dbReference>
<reference evidence="2" key="1">
    <citation type="submission" date="2021-02" db="EMBL/GenBank/DDBJ databases">
        <authorList>
            <person name="Nowell W R."/>
        </authorList>
    </citation>
    <scope>NUCLEOTIDE SEQUENCE</scope>
</reference>
<gene>
    <name evidence="1" type="ORF">OVA965_LOCUS8593</name>
    <name evidence="2" type="ORF">TMI583_LOCUS8589</name>
</gene>
<dbReference type="EMBL" id="CAJNOK010002926">
    <property type="protein sequence ID" value="CAF0880481.1"/>
    <property type="molecule type" value="Genomic_DNA"/>
</dbReference>
<dbReference type="Proteomes" id="UP000682733">
    <property type="component" value="Unassembled WGS sequence"/>
</dbReference>
<dbReference type="EMBL" id="CAJOBA010002927">
    <property type="protein sequence ID" value="CAF3664227.1"/>
    <property type="molecule type" value="Genomic_DNA"/>
</dbReference>
<protein>
    <submittedName>
        <fullName evidence="2">Uncharacterized protein</fullName>
    </submittedName>
</protein>
<comment type="caution">
    <text evidence="2">The sequence shown here is derived from an EMBL/GenBank/DDBJ whole genome shotgun (WGS) entry which is preliminary data.</text>
</comment>
<accession>A0A8S2HMX5</accession>
<organism evidence="2 3">
    <name type="scientific">Didymodactylos carnosus</name>
    <dbReference type="NCBI Taxonomy" id="1234261"/>
    <lineage>
        <taxon>Eukaryota</taxon>
        <taxon>Metazoa</taxon>
        <taxon>Spiralia</taxon>
        <taxon>Gnathifera</taxon>
        <taxon>Rotifera</taxon>
        <taxon>Eurotatoria</taxon>
        <taxon>Bdelloidea</taxon>
        <taxon>Philodinida</taxon>
        <taxon>Philodinidae</taxon>
        <taxon>Didymodactylos</taxon>
    </lineage>
</organism>
<evidence type="ECO:0000313" key="2">
    <source>
        <dbReference type="EMBL" id="CAF3664227.1"/>
    </source>
</evidence>
<name>A0A8S2HMX5_9BILA</name>